<evidence type="ECO:0008006" key="4">
    <source>
        <dbReference type="Google" id="ProtNLM"/>
    </source>
</evidence>
<dbReference type="AlphaFoldDB" id="A0A9W6PBT8"/>
<feature type="region of interest" description="Disordered" evidence="1">
    <location>
        <begin position="124"/>
        <end position="167"/>
    </location>
</feature>
<evidence type="ECO:0000256" key="1">
    <source>
        <dbReference type="SAM" id="MobiDB-lite"/>
    </source>
</evidence>
<evidence type="ECO:0000313" key="2">
    <source>
        <dbReference type="EMBL" id="GLW52899.1"/>
    </source>
</evidence>
<dbReference type="EMBL" id="BSRX01000004">
    <property type="protein sequence ID" value="GLW52899.1"/>
    <property type="molecule type" value="Genomic_DNA"/>
</dbReference>
<organism evidence="2 3">
    <name type="scientific">Kitasatospora phosalacinea</name>
    <dbReference type="NCBI Taxonomy" id="2065"/>
    <lineage>
        <taxon>Bacteria</taxon>
        <taxon>Bacillati</taxon>
        <taxon>Actinomycetota</taxon>
        <taxon>Actinomycetes</taxon>
        <taxon>Kitasatosporales</taxon>
        <taxon>Streptomycetaceae</taxon>
        <taxon>Kitasatospora</taxon>
    </lineage>
</organism>
<feature type="compositionally biased region" description="Basic and acidic residues" evidence="1">
    <location>
        <begin position="148"/>
        <end position="157"/>
    </location>
</feature>
<dbReference type="Proteomes" id="UP001165143">
    <property type="component" value="Unassembled WGS sequence"/>
</dbReference>
<name>A0A9W6PBT8_9ACTN</name>
<gene>
    <name evidence="2" type="ORF">Kpho01_09100</name>
</gene>
<dbReference type="OrthoDB" id="3867212at2"/>
<reference evidence="2" key="1">
    <citation type="submission" date="2023-02" db="EMBL/GenBank/DDBJ databases">
        <title>Kitasatospora phosalacinea NBRC 14362.</title>
        <authorList>
            <person name="Ichikawa N."/>
            <person name="Sato H."/>
            <person name="Tonouchi N."/>
        </authorList>
    </citation>
    <scope>NUCLEOTIDE SEQUENCE</scope>
    <source>
        <strain evidence="2">NBRC 14362</strain>
    </source>
</reference>
<comment type="caution">
    <text evidence="2">The sequence shown here is derived from an EMBL/GenBank/DDBJ whole genome shotgun (WGS) entry which is preliminary data.</text>
</comment>
<accession>A0A9W6PBT8</accession>
<sequence>MRVHRSAHVRNFTVLPNAMLQYRHLSYTARGLLADLLSRPDGWREDGRHMADTSPQGRGAIRKALKELTDAGFYRVEKIRMPDGTIRTETHVYDTPQLALPGATRPVSGEATTGDADALIESTRHKEPSLPTSPANDQATADQAGEEPGGREEEHQDANNAPAVPDEQVSEAVATLFRVIRPEPRLHLGEPEARTLAPLVVQWLERGATHADLAAALLLGLPIPVHSPVAVLRNRLERKMPPVPAPVRPVAARYAECAKCHDPVPQPGICRPCASLATRMLTVGGGEAVTHNGAARARAALRTAKTVGLNLATAG</sequence>
<feature type="compositionally biased region" description="Polar residues" evidence="1">
    <location>
        <begin position="130"/>
        <end position="141"/>
    </location>
</feature>
<protein>
    <recommendedName>
        <fullName evidence="4">Helix-turn-helix domain-containing protein</fullName>
    </recommendedName>
</protein>
<proteinExistence type="predicted"/>
<evidence type="ECO:0000313" key="3">
    <source>
        <dbReference type="Proteomes" id="UP001165143"/>
    </source>
</evidence>